<keyword evidence="1" id="KW-0472">Membrane</keyword>
<dbReference type="InterPro" id="IPR008756">
    <property type="entry name" value="Peptidase_M56"/>
</dbReference>
<name>A0A1A6AUE5_9CLOT</name>
<sequence>MELLLQSLFVDVVNMSLTASYVILFVLAARLILKRAPKIFSYVLWIVVLFRLICPFSFSSAFSFLQGASLDSGKMEYISSNIVMTPQPQIDSGTKMGTSSINTTLPAAISHTSADSIHMVLLAISVIWFLGILVLIIYTIVSYVRLNHKVYTAVLVKNNIFECETILSPFVLGFIKPKIYLPIGLNKVEQSYILKHEQIHIKRYDYMIKLIAFLALCLHWFNPLVWLSFMLMSKDMEMSCDEQVLKELGTDIKKDYSSSLLSMSINNRTVKGIPTAFGENNTKTRIKNVLNYKKPVFWVLLTAVIAVICISIGLMSNPKNIQSSQNNFATKIYKYRTPYTGDNSKVVTIVKNLLVPEILTYKKVQLFTDKEPYTIQITYETTRQARRYFLTKDNQTVFDQNAALIFALIGNVKQVNFILSNDGDYDQTIQRTRTWANSTMTKDVYGISSTLEGFITLYKNIMNKFITYNSLPTLLESGKKTNIKNMNNASQTSNYDKVKVNDQFYYMYKKDGKYYVEKPHKFINELTEETYKKIYTLTVYQHRCENIKHELLLDSRKYSMQNTLNDSCILDVDGCINSGGEIANKFVSDAKKGKKSSLKIVHPTGAGYTTFTKIIYDGKSYYGVEYTLINSYAGNHSCYYEFNYKYLKTFDFSGYKFAYLLQDNDVTFGNIDKSISSKNSNDWIDFYSLFSFVK</sequence>
<protein>
    <submittedName>
        <fullName evidence="4">Regulatory protein BlaR1</fullName>
    </submittedName>
</protein>
<gene>
    <name evidence="4" type="primary">blaR1_4</name>
    <name evidence="4" type="ORF">CLRAG_19490</name>
</gene>
<dbReference type="Proteomes" id="UP000093954">
    <property type="component" value="Unassembled WGS sequence"/>
</dbReference>
<dbReference type="InterPro" id="IPR032250">
    <property type="entry name" value="DUF4825"/>
</dbReference>
<accession>A0A1A6AUE5</accession>
<dbReference type="AlphaFoldDB" id="A0A1A6AUE5"/>
<dbReference type="Gene3D" id="2.60.40.4250">
    <property type="match status" value="1"/>
</dbReference>
<feature type="transmembrane region" description="Helical" evidence="1">
    <location>
        <begin position="296"/>
        <end position="315"/>
    </location>
</feature>
<evidence type="ECO:0000259" key="3">
    <source>
        <dbReference type="Pfam" id="PF16107"/>
    </source>
</evidence>
<dbReference type="EMBL" id="LROS01000019">
    <property type="protein sequence ID" value="OBR93650.1"/>
    <property type="molecule type" value="Genomic_DNA"/>
</dbReference>
<feature type="transmembrane region" description="Helical" evidence="1">
    <location>
        <begin position="42"/>
        <end position="65"/>
    </location>
</feature>
<evidence type="ECO:0000313" key="4">
    <source>
        <dbReference type="EMBL" id="OBR93650.1"/>
    </source>
</evidence>
<dbReference type="PATRIC" id="fig|1353534.3.peg.1990"/>
<dbReference type="PANTHER" id="PTHR34978">
    <property type="entry name" value="POSSIBLE SENSOR-TRANSDUCER PROTEIN BLAR"/>
    <property type="match status" value="1"/>
</dbReference>
<dbReference type="InterPro" id="IPR052173">
    <property type="entry name" value="Beta-lactam_resp_regulator"/>
</dbReference>
<evidence type="ECO:0000313" key="5">
    <source>
        <dbReference type="Proteomes" id="UP000093954"/>
    </source>
</evidence>
<feature type="domain" description="DUF4825" evidence="3">
    <location>
        <begin position="332"/>
        <end position="428"/>
    </location>
</feature>
<reference evidence="4 5" key="1">
    <citation type="journal article" date="2012" name="Front. Microbiol.">
        <title>Draft Genome Sequence of the Virulent Strain 01-B526 of the Fish Pathogen Aeromonas salmonicida.</title>
        <authorList>
            <person name="Charette S.J."/>
            <person name="Brochu F."/>
            <person name="Boyle B."/>
            <person name="Filion G."/>
            <person name="Tanaka K.H."/>
            <person name="Derome N."/>
        </authorList>
    </citation>
    <scope>NUCLEOTIDE SEQUENCE [LARGE SCALE GENOMIC DNA]</scope>
    <source>
        <strain evidence="4 5">P11</strain>
    </source>
</reference>
<keyword evidence="1" id="KW-0812">Transmembrane</keyword>
<feature type="transmembrane region" description="Helical" evidence="1">
    <location>
        <begin position="210"/>
        <end position="229"/>
    </location>
</feature>
<keyword evidence="5" id="KW-1185">Reference proteome</keyword>
<feature type="domain" description="Peptidase M56" evidence="2">
    <location>
        <begin position="12"/>
        <end position="288"/>
    </location>
</feature>
<dbReference type="Pfam" id="PF05569">
    <property type="entry name" value="Peptidase_M56"/>
    <property type="match status" value="1"/>
</dbReference>
<keyword evidence="1" id="KW-1133">Transmembrane helix</keyword>
<proteinExistence type="predicted"/>
<dbReference type="CDD" id="cd07341">
    <property type="entry name" value="M56_BlaR1_MecR1_like"/>
    <property type="match status" value="1"/>
</dbReference>
<comment type="caution">
    <text evidence="4">The sequence shown here is derived from an EMBL/GenBank/DDBJ whole genome shotgun (WGS) entry which is preliminary data.</text>
</comment>
<dbReference type="Pfam" id="PF16107">
    <property type="entry name" value="DUF4825"/>
    <property type="match status" value="1"/>
</dbReference>
<feature type="transmembrane region" description="Helical" evidence="1">
    <location>
        <begin position="120"/>
        <end position="141"/>
    </location>
</feature>
<feature type="transmembrane region" description="Helical" evidence="1">
    <location>
        <begin position="12"/>
        <end position="33"/>
    </location>
</feature>
<evidence type="ECO:0000256" key="1">
    <source>
        <dbReference type="SAM" id="Phobius"/>
    </source>
</evidence>
<organism evidence="4 5">
    <name type="scientific">Clostridium ragsdalei P11</name>
    <dbReference type="NCBI Taxonomy" id="1353534"/>
    <lineage>
        <taxon>Bacteria</taxon>
        <taxon>Bacillati</taxon>
        <taxon>Bacillota</taxon>
        <taxon>Clostridia</taxon>
        <taxon>Eubacteriales</taxon>
        <taxon>Clostridiaceae</taxon>
        <taxon>Clostridium</taxon>
    </lineage>
</organism>
<dbReference type="RefSeq" id="WP_065078239.1">
    <property type="nucleotide sequence ID" value="NZ_LROS01000019.1"/>
</dbReference>
<evidence type="ECO:0000259" key="2">
    <source>
        <dbReference type="Pfam" id="PF05569"/>
    </source>
</evidence>
<dbReference type="PANTHER" id="PTHR34978:SF3">
    <property type="entry name" value="SLR0241 PROTEIN"/>
    <property type="match status" value="1"/>
</dbReference>